<feature type="chain" id="PRO_5012114575" description="DUF4402 domain-containing protein" evidence="1">
    <location>
        <begin position="26"/>
        <end position="165"/>
    </location>
</feature>
<evidence type="ECO:0000256" key="1">
    <source>
        <dbReference type="SAM" id="SignalP"/>
    </source>
</evidence>
<dbReference type="RefSeq" id="WP_072558410.1">
    <property type="nucleotide sequence ID" value="NZ_CP018154.1"/>
</dbReference>
<dbReference type="Pfam" id="PF14352">
    <property type="entry name" value="DUF4402"/>
    <property type="match status" value="1"/>
</dbReference>
<dbReference type="InterPro" id="IPR025514">
    <property type="entry name" value="DUF4402"/>
</dbReference>
<evidence type="ECO:0000313" key="2">
    <source>
        <dbReference type="EMBL" id="APG61763.1"/>
    </source>
</evidence>
<dbReference type="OrthoDB" id="7390986at2"/>
<keyword evidence="3" id="KW-1185">Reference proteome</keyword>
<dbReference type="KEGG" id="sphl:LPB140_01750"/>
<dbReference type="AlphaFoldDB" id="A0A1L3J9J7"/>
<dbReference type="EMBL" id="CP018154">
    <property type="protein sequence ID" value="APG61763.1"/>
    <property type="molecule type" value="Genomic_DNA"/>
</dbReference>
<reference evidence="2 3" key="1">
    <citation type="submission" date="2016-11" db="EMBL/GenBank/DDBJ databases">
        <title>Sphingorhabdus sp. LPB0140, isolated from marine environment.</title>
        <authorList>
            <person name="Kim E."/>
            <person name="Yi H."/>
        </authorList>
    </citation>
    <scope>NUCLEOTIDE SEQUENCE [LARGE SCALE GENOMIC DNA]</scope>
    <source>
        <strain evidence="2 3">LPB0140</strain>
    </source>
</reference>
<proteinExistence type="predicted"/>
<organism evidence="2 3">
    <name type="scientific">Sphingorhabdus lutea</name>
    <dbReference type="NCBI Taxonomy" id="1913578"/>
    <lineage>
        <taxon>Bacteria</taxon>
        <taxon>Pseudomonadati</taxon>
        <taxon>Pseudomonadota</taxon>
        <taxon>Alphaproteobacteria</taxon>
        <taxon>Sphingomonadales</taxon>
        <taxon>Sphingomonadaceae</taxon>
        <taxon>Sphingorhabdus</taxon>
    </lineage>
</organism>
<protein>
    <recommendedName>
        <fullName evidence="4">DUF4402 domain-containing protein</fullName>
    </recommendedName>
</protein>
<dbReference type="STRING" id="1913578.LPB140_01750"/>
<keyword evidence="1" id="KW-0732">Signal</keyword>
<gene>
    <name evidence="2" type="ORF">LPB140_01750</name>
</gene>
<dbReference type="Proteomes" id="UP000242561">
    <property type="component" value="Chromosome"/>
</dbReference>
<evidence type="ECO:0008006" key="4">
    <source>
        <dbReference type="Google" id="ProtNLM"/>
    </source>
</evidence>
<accession>A0A1L3J9J7</accession>
<name>A0A1L3J9J7_9SPHN</name>
<feature type="signal peptide" evidence="1">
    <location>
        <begin position="1"/>
        <end position="25"/>
    </location>
</feature>
<evidence type="ECO:0000313" key="3">
    <source>
        <dbReference type="Proteomes" id="UP000242561"/>
    </source>
</evidence>
<sequence length="165" mass="16067">MLNKMKFAAAATILAASMGSTSAFAATQTANAQAEIISAVELSTVADLNMGVVAAGAAGGTVTLNASTGARTCSAALTCVGTATRGSFQVTNATNGYTVNLSVSASTNLTGAGAPMTLTLTPSATSIVFNSAALETVYVGGSLAVGANQTAGVYSGTYSVTANYN</sequence>